<protein>
    <recommendedName>
        <fullName evidence="3">Fe2OG dioxygenase domain-containing protein</fullName>
    </recommendedName>
</protein>
<dbReference type="EMBL" id="JAXOVC010000016">
    <property type="protein sequence ID" value="KAK4493582.1"/>
    <property type="molecule type" value="Genomic_DNA"/>
</dbReference>
<reference evidence="1 2" key="1">
    <citation type="journal article" date="2023" name="G3 (Bethesda)">
        <title>A chromosome-level genome assembly of Zasmidium syzygii isolated from banana leaves.</title>
        <authorList>
            <person name="van Westerhoven A.C."/>
            <person name="Mehrabi R."/>
            <person name="Talebi R."/>
            <person name="Steentjes M.B.F."/>
            <person name="Corcolon B."/>
            <person name="Chong P.A."/>
            <person name="Kema G.H.J."/>
            <person name="Seidl M.F."/>
        </authorList>
    </citation>
    <scope>NUCLEOTIDE SEQUENCE [LARGE SCALE GENOMIC DNA]</scope>
    <source>
        <strain evidence="1 2">P124</strain>
    </source>
</reference>
<organism evidence="1 2">
    <name type="scientific">Zasmidium cellare</name>
    <name type="common">Wine cellar mold</name>
    <name type="synonym">Racodium cellare</name>
    <dbReference type="NCBI Taxonomy" id="395010"/>
    <lineage>
        <taxon>Eukaryota</taxon>
        <taxon>Fungi</taxon>
        <taxon>Dikarya</taxon>
        <taxon>Ascomycota</taxon>
        <taxon>Pezizomycotina</taxon>
        <taxon>Dothideomycetes</taxon>
        <taxon>Dothideomycetidae</taxon>
        <taxon>Mycosphaerellales</taxon>
        <taxon>Mycosphaerellaceae</taxon>
        <taxon>Zasmidium</taxon>
    </lineage>
</organism>
<sequence>MSSLQRMSSIPQQVLLLTLAKSGTDKCAQIHLAPPTTISTFTFADLGMREPGDEARIAGSNPFPFLSWEGVLAYRRSILSPEVVDNCARSFGKGALLLRDVSSRSKFIKDLWTHPKTLDIVRSALGVDIDIIMPYEIGHTNIQLASPDMPLSNLQPVPQVSAVALTDEQKSYDPLSADSVIPWHYDSYPFVAIIMLSHTDSMIGGHTYIQTADGKPRKVDGPSIGSAVVLQGGRVRHLASRSFGSSERITAITSFRLSKPGVWDDSYISNVRPYDVLPALYRGWSLYRLEKMRDEIECLEQRLKDDSQPFHDEDVTVLCSQLADYSTRTARQMTSPIIRDEVVARFGHAKVASATEAWRKMRNDVDVRDKTVTATERTAIDMPGLKPLLLDWHHTKAAIALGVPQMSMGGPFEWQARDEYFFPDELARQGLNELLLLWLDRFGLVAHM</sequence>
<evidence type="ECO:0008006" key="3">
    <source>
        <dbReference type="Google" id="ProtNLM"/>
    </source>
</evidence>
<accession>A0ABR0DWP7</accession>
<evidence type="ECO:0000313" key="1">
    <source>
        <dbReference type="EMBL" id="KAK4493582.1"/>
    </source>
</evidence>
<dbReference type="PANTHER" id="PTHR41677">
    <property type="entry name" value="YALI0B19030P"/>
    <property type="match status" value="1"/>
</dbReference>
<evidence type="ECO:0000313" key="2">
    <source>
        <dbReference type="Proteomes" id="UP001305779"/>
    </source>
</evidence>
<comment type="caution">
    <text evidence="1">The sequence shown here is derived from an EMBL/GenBank/DDBJ whole genome shotgun (WGS) entry which is preliminary data.</text>
</comment>
<gene>
    <name evidence="1" type="ORF">PRZ48_015249</name>
</gene>
<proteinExistence type="predicted"/>
<keyword evidence="2" id="KW-1185">Reference proteome</keyword>
<dbReference type="Proteomes" id="UP001305779">
    <property type="component" value="Unassembled WGS sequence"/>
</dbReference>
<dbReference type="PANTHER" id="PTHR41677:SF1">
    <property type="entry name" value="FE2OG DIOXYGENASE DOMAIN-CONTAINING PROTEIN"/>
    <property type="match status" value="1"/>
</dbReference>
<name>A0ABR0DWP7_ZASCE</name>